<accession>A0A4P7BDU1</accession>
<name>A0A4P7BDU1_9BURK</name>
<keyword evidence="4" id="KW-1185">Reference proteome</keyword>
<sequence>MKLIGMLDSPYVRRTAICLKLMGIGFEHAPLSVFRTFDEFARINPVVKAPTLVLDDGQVLMDSTLIIDYAAGLPGALRQPWPADGAARAHAYVLTGLALAASEKAVQLVYEDLLRPEDKRHGPWVARVTGQLSAALAALEAQLAAAPLSDDVDTWGVAEVTLAVVWQFIPAMLKTVDAGNYTRLNALSAIAEQHPLFVALPGA</sequence>
<dbReference type="AlphaFoldDB" id="A0A4P7BDU1"/>
<dbReference type="Proteomes" id="UP000294359">
    <property type="component" value="Chromosome"/>
</dbReference>
<feature type="domain" description="GST N-terminal" evidence="1">
    <location>
        <begin position="1"/>
        <end position="78"/>
    </location>
</feature>
<dbReference type="SUPFAM" id="SSF52833">
    <property type="entry name" value="Thioredoxin-like"/>
    <property type="match status" value="1"/>
</dbReference>
<dbReference type="Gene3D" id="3.40.30.10">
    <property type="entry name" value="Glutaredoxin"/>
    <property type="match status" value="1"/>
</dbReference>
<evidence type="ECO:0000313" key="5">
    <source>
        <dbReference type="Proteomes" id="UP000619512"/>
    </source>
</evidence>
<dbReference type="OrthoDB" id="8634103at2"/>
<evidence type="ECO:0000313" key="4">
    <source>
        <dbReference type="Proteomes" id="UP000294359"/>
    </source>
</evidence>
<dbReference type="PROSITE" id="PS50404">
    <property type="entry name" value="GST_NTER"/>
    <property type="match status" value="1"/>
</dbReference>
<gene>
    <name evidence="3" type="ORF">E1742_12270</name>
    <name evidence="2" type="ORF">GCM10007388_00160</name>
</gene>
<proteinExistence type="predicted"/>
<evidence type="ECO:0000259" key="1">
    <source>
        <dbReference type="PROSITE" id="PS50404"/>
    </source>
</evidence>
<dbReference type="EMBL" id="BMWW01000001">
    <property type="protein sequence ID" value="GGY72143.1"/>
    <property type="molecule type" value="Genomic_DNA"/>
</dbReference>
<dbReference type="RefSeq" id="WP_134385160.1">
    <property type="nucleotide sequence ID" value="NZ_BMWW01000001.1"/>
</dbReference>
<organism evidence="2 5">
    <name type="scientific">Pseudoduganella plicata</name>
    <dbReference type="NCBI Taxonomy" id="321984"/>
    <lineage>
        <taxon>Bacteria</taxon>
        <taxon>Pseudomonadati</taxon>
        <taxon>Pseudomonadota</taxon>
        <taxon>Betaproteobacteria</taxon>
        <taxon>Burkholderiales</taxon>
        <taxon>Oxalobacteraceae</taxon>
        <taxon>Telluria group</taxon>
        <taxon>Pseudoduganella</taxon>
    </lineage>
</organism>
<dbReference type="Proteomes" id="UP000619512">
    <property type="component" value="Unassembled WGS sequence"/>
</dbReference>
<protein>
    <submittedName>
        <fullName evidence="3">Glutathione S-transferase</fullName>
    </submittedName>
</protein>
<dbReference type="CDD" id="cd00570">
    <property type="entry name" value="GST_N_family"/>
    <property type="match status" value="1"/>
</dbReference>
<evidence type="ECO:0000313" key="3">
    <source>
        <dbReference type="EMBL" id="QBQ36856.1"/>
    </source>
</evidence>
<reference evidence="3 4" key="2">
    <citation type="submission" date="2019-03" db="EMBL/GenBank/DDBJ databases">
        <title>Draft Genome Sequences of Six Type Strains of the Genus Massilia.</title>
        <authorList>
            <person name="Miess H."/>
            <person name="Frediansyhah A."/>
            <person name="Gross H."/>
        </authorList>
    </citation>
    <scope>NUCLEOTIDE SEQUENCE [LARGE SCALE GENOMIC DNA]</scope>
    <source>
        <strain evidence="3 4">DSM 17505</strain>
    </source>
</reference>
<dbReference type="Pfam" id="PF13417">
    <property type="entry name" value="GST_N_3"/>
    <property type="match status" value="1"/>
</dbReference>
<reference evidence="2" key="3">
    <citation type="submission" date="2022-12" db="EMBL/GenBank/DDBJ databases">
        <authorList>
            <person name="Sun Q."/>
            <person name="Kim S."/>
        </authorList>
    </citation>
    <scope>NUCLEOTIDE SEQUENCE</scope>
    <source>
        <strain evidence="2">KCTC 12344</strain>
    </source>
</reference>
<dbReference type="InterPro" id="IPR036249">
    <property type="entry name" value="Thioredoxin-like_sf"/>
</dbReference>
<dbReference type="EMBL" id="CP038026">
    <property type="protein sequence ID" value="QBQ36856.1"/>
    <property type="molecule type" value="Genomic_DNA"/>
</dbReference>
<dbReference type="InterPro" id="IPR004045">
    <property type="entry name" value="Glutathione_S-Trfase_N"/>
</dbReference>
<evidence type="ECO:0000313" key="2">
    <source>
        <dbReference type="EMBL" id="GGY72143.1"/>
    </source>
</evidence>
<reference evidence="2" key="1">
    <citation type="journal article" date="2014" name="Int. J. Syst. Evol. Microbiol.">
        <title>Complete genome sequence of Corynebacterium casei LMG S-19264T (=DSM 44701T), isolated from a smear-ripened cheese.</title>
        <authorList>
            <consortium name="US DOE Joint Genome Institute (JGI-PGF)"/>
            <person name="Walter F."/>
            <person name="Albersmeier A."/>
            <person name="Kalinowski J."/>
            <person name="Ruckert C."/>
        </authorList>
    </citation>
    <scope>NUCLEOTIDE SEQUENCE</scope>
    <source>
        <strain evidence="2">KCTC 12344</strain>
    </source>
</reference>
<dbReference type="Gene3D" id="1.20.1050.10">
    <property type="match status" value="1"/>
</dbReference>